<dbReference type="Proteomes" id="UP000547879">
    <property type="component" value="Unassembled WGS sequence"/>
</dbReference>
<evidence type="ECO:0000256" key="1">
    <source>
        <dbReference type="ARBA" id="ARBA00023002"/>
    </source>
</evidence>
<dbReference type="InterPro" id="IPR036291">
    <property type="entry name" value="NAD(P)-bd_dom_sf"/>
</dbReference>
<protein>
    <recommendedName>
        <fullName evidence="6">Gfo/Idh/MocA family oxidoreductase</fullName>
    </recommendedName>
</protein>
<dbReference type="PANTHER" id="PTHR43818">
    <property type="entry name" value="BCDNA.GH03377"/>
    <property type="match status" value="1"/>
</dbReference>
<evidence type="ECO:0000313" key="4">
    <source>
        <dbReference type="EMBL" id="MBB6165290.1"/>
    </source>
</evidence>
<organism evidence="4 5">
    <name type="scientific">Rhizobium wenxiniae</name>
    <dbReference type="NCBI Taxonomy" id="1737357"/>
    <lineage>
        <taxon>Bacteria</taxon>
        <taxon>Pseudomonadati</taxon>
        <taxon>Pseudomonadota</taxon>
        <taxon>Alphaproteobacteria</taxon>
        <taxon>Hyphomicrobiales</taxon>
        <taxon>Rhizobiaceae</taxon>
        <taxon>Rhizobium/Agrobacterium group</taxon>
        <taxon>Rhizobium</taxon>
    </lineage>
</organism>
<dbReference type="GO" id="GO:0000166">
    <property type="term" value="F:nucleotide binding"/>
    <property type="evidence" value="ECO:0007669"/>
    <property type="project" value="InterPro"/>
</dbReference>
<keyword evidence="5" id="KW-1185">Reference proteome</keyword>
<dbReference type="Pfam" id="PF22725">
    <property type="entry name" value="GFO_IDH_MocA_C3"/>
    <property type="match status" value="1"/>
</dbReference>
<dbReference type="SUPFAM" id="SSF51735">
    <property type="entry name" value="NAD(P)-binding Rossmann-fold domains"/>
    <property type="match status" value="1"/>
</dbReference>
<accession>A0A7W9YB67</accession>
<dbReference type="PANTHER" id="PTHR43818:SF11">
    <property type="entry name" value="BCDNA.GH03377"/>
    <property type="match status" value="1"/>
</dbReference>
<proteinExistence type="predicted"/>
<dbReference type="SUPFAM" id="SSF55347">
    <property type="entry name" value="Glyceraldehyde-3-phosphate dehydrogenase-like, C-terminal domain"/>
    <property type="match status" value="1"/>
</dbReference>
<dbReference type="AlphaFoldDB" id="A0A7W9YB67"/>
<name>A0A7W9YB67_9HYPH</name>
<dbReference type="InterPro" id="IPR050463">
    <property type="entry name" value="Gfo/Idh/MocA_oxidrdct_glycsds"/>
</dbReference>
<evidence type="ECO:0008006" key="6">
    <source>
        <dbReference type="Google" id="ProtNLM"/>
    </source>
</evidence>
<dbReference type="Gene3D" id="3.30.360.10">
    <property type="entry name" value="Dihydrodipicolinate Reductase, domain 2"/>
    <property type="match status" value="1"/>
</dbReference>
<comment type="caution">
    <text evidence="4">The sequence shown here is derived from an EMBL/GenBank/DDBJ whole genome shotgun (WGS) entry which is preliminary data.</text>
</comment>
<reference evidence="4 5" key="1">
    <citation type="submission" date="2020-08" db="EMBL/GenBank/DDBJ databases">
        <title>Genomic Encyclopedia of Type Strains, Phase IV (KMG-IV): sequencing the most valuable type-strain genomes for metagenomic binning, comparative biology and taxonomic classification.</title>
        <authorList>
            <person name="Goeker M."/>
        </authorList>
    </citation>
    <scope>NUCLEOTIDE SEQUENCE [LARGE SCALE GENOMIC DNA]</scope>
    <source>
        <strain evidence="4 5">DSM 100734</strain>
    </source>
</reference>
<sequence length="381" mass="40879">MKPVVIGIIGCGVISDAYLKGAEGSSLITVKAVSDLRQDIAEEKARTYGCEAMSVDQLLSDPDIEIVLNLTIPAVHAIVALDILEAGKHPYSEKPLAISMKEADTVIERASALGLRVGCAPDTFFGASHQIERRIVDDGTLGRIVGGSVTIASRGMEHWHPDPRFFYQPGGGPHADVGPYYITQLVNLLGPVRSVSAFATKAFDQRTITSEKLNGTTFEVAVPTTINGTLLFASGANVSLTMSWDIWASKRPKFEIYGSEGSLQVADPNHFGGVPEVLIRGGNWEPISIDDFAFGAVNRTTIFGHEIADYRVVGLIDMAVALRSGRPHRANGELAYHVLEIIQALELSSTAGNHIRLKSTCVRPAPLMPGKDEAVLLEPAA</sequence>
<feature type="domain" description="Gfo/Idh/MocA-like oxidoreductase N-terminal" evidence="2">
    <location>
        <begin position="6"/>
        <end position="117"/>
    </location>
</feature>
<gene>
    <name evidence="4" type="ORF">HNQ72_005136</name>
</gene>
<feature type="domain" description="GFO/IDH/MocA-like oxidoreductase" evidence="3">
    <location>
        <begin position="133"/>
        <end position="263"/>
    </location>
</feature>
<dbReference type="Gene3D" id="3.40.50.720">
    <property type="entry name" value="NAD(P)-binding Rossmann-like Domain"/>
    <property type="match status" value="1"/>
</dbReference>
<dbReference type="EMBL" id="JACHEG010000008">
    <property type="protein sequence ID" value="MBB6165290.1"/>
    <property type="molecule type" value="Genomic_DNA"/>
</dbReference>
<dbReference type="RefSeq" id="WP_183996430.1">
    <property type="nucleotide sequence ID" value="NZ_BMHW01000009.1"/>
</dbReference>
<dbReference type="Pfam" id="PF01408">
    <property type="entry name" value="GFO_IDH_MocA"/>
    <property type="match status" value="1"/>
</dbReference>
<keyword evidence="1" id="KW-0560">Oxidoreductase</keyword>
<dbReference type="GO" id="GO:0016491">
    <property type="term" value="F:oxidoreductase activity"/>
    <property type="evidence" value="ECO:0007669"/>
    <property type="project" value="UniProtKB-KW"/>
</dbReference>
<evidence type="ECO:0000313" key="5">
    <source>
        <dbReference type="Proteomes" id="UP000547879"/>
    </source>
</evidence>
<dbReference type="InterPro" id="IPR000683">
    <property type="entry name" value="Gfo/Idh/MocA-like_OxRdtase_N"/>
</dbReference>
<evidence type="ECO:0000259" key="2">
    <source>
        <dbReference type="Pfam" id="PF01408"/>
    </source>
</evidence>
<evidence type="ECO:0000259" key="3">
    <source>
        <dbReference type="Pfam" id="PF22725"/>
    </source>
</evidence>
<dbReference type="InterPro" id="IPR055170">
    <property type="entry name" value="GFO_IDH_MocA-like_dom"/>
</dbReference>